<dbReference type="InterPro" id="IPR011990">
    <property type="entry name" value="TPR-like_helical_dom_sf"/>
</dbReference>
<dbReference type="Proteomes" id="UP000219271">
    <property type="component" value="Unassembled WGS sequence"/>
</dbReference>
<dbReference type="RefSeq" id="WP_097097328.1">
    <property type="nucleotide sequence ID" value="NZ_OCMY01000001.1"/>
</dbReference>
<proteinExistence type="predicted"/>
<dbReference type="SUPFAM" id="SSF48452">
    <property type="entry name" value="TPR-like"/>
    <property type="match status" value="1"/>
</dbReference>
<dbReference type="OrthoDB" id="6638135at2"/>
<organism evidence="1 2">
    <name type="scientific">Candidatus Pantoea floridensis</name>
    <dbReference type="NCBI Taxonomy" id="1938870"/>
    <lineage>
        <taxon>Bacteria</taxon>
        <taxon>Pseudomonadati</taxon>
        <taxon>Pseudomonadota</taxon>
        <taxon>Gammaproteobacteria</taxon>
        <taxon>Enterobacterales</taxon>
        <taxon>Erwiniaceae</taxon>
        <taxon>Pantoea</taxon>
    </lineage>
</organism>
<evidence type="ECO:0000313" key="2">
    <source>
        <dbReference type="Proteomes" id="UP000219271"/>
    </source>
</evidence>
<dbReference type="Gene3D" id="1.25.40.10">
    <property type="entry name" value="Tetratricopeptide repeat domain"/>
    <property type="match status" value="1"/>
</dbReference>
<accession>A0A286BZF3</accession>
<reference evidence="2" key="1">
    <citation type="submission" date="2017-09" db="EMBL/GenBank/DDBJ databases">
        <authorList>
            <person name="Varghese N."/>
            <person name="Submissions S."/>
        </authorList>
    </citation>
    <scope>NUCLEOTIDE SEQUENCE [LARGE SCALE GENOMIC DNA]</scope>
    <source>
        <strain evidence="2">JKS000234</strain>
    </source>
</reference>
<protein>
    <submittedName>
        <fullName evidence="1">Uncharacterized protein</fullName>
    </submittedName>
</protein>
<evidence type="ECO:0000313" key="1">
    <source>
        <dbReference type="EMBL" id="SOD39531.1"/>
    </source>
</evidence>
<sequence>MEFHHKSWEEKAFDLANQGISLESDDQNIAATFSWAASAELAKTHLRDKEIYYWILSGYGSSLVKCQRYQEAIEAANEALEWEATKGQVLARMTLARALYGMGAIDGAIAYFQQIYAMKGEAVFDAFPEFDKKMLADLMGL</sequence>
<dbReference type="EMBL" id="OCMY01000001">
    <property type="protein sequence ID" value="SOD39531.1"/>
    <property type="molecule type" value="Genomic_DNA"/>
</dbReference>
<dbReference type="AlphaFoldDB" id="A0A286BZF3"/>
<keyword evidence="2" id="KW-1185">Reference proteome</keyword>
<name>A0A286BZF3_9GAMM</name>
<gene>
    <name evidence="1" type="ORF">SAMN06273570_3981</name>
</gene>